<dbReference type="InterPro" id="IPR047196">
    <property type="entry name" value="YidC_ALB_C"/>
</dbReference>
<feature type="transmembrane region" description="Helical" evidence="11">
    <location>
        <begin position="497"/>
        <end position="517"/>
    </location>
</feature>
<dbReference type="RefSeq" id="WP_205499472.1">
    <property type="nucleotide sequence ID" value="NZ_CP148066.1"/>
</dbReference>
<feature type="domain" description="Membrane insertase YidC/Oxa/ALB C-terminal" evidence="12">
    <location>
        <begin position="425"/>
        <end position="630"/>
    </location>
</feature>
<organism evidence="13 14">
    <name type="scientific">[Mycoplasma] gypis</name>
    <dbReference type="NCBI Taxonomy" id="92404"/>
    <lineage>
        <taxon>Bacteria</taxon>
        <taxon>Bacillati</taxon>
        <taxon>Mycoplasmatota</taxon>
        <taxon>Mycoplasmoidales</taxon>
        <taxon>Metamycoplasmataceae</taxon>
        <taxon>Metamycoplasma</taxon>
    </lineage>
</organism>
<feature type="region of interest" description="Disordered" evidence="10">
    <location>
        <begin position="1"/>
        <end position="24"/>
    </location>
</feature>
<accession>A0ABZ2RPM1</accession>
<protein>
    <submittedName>
        <fullName evidence="13">Membrane protein insertase YidC</fullName>
    </submittedName>
</protein>
<evidence type="ECO:0000313" key="14">
    <source>
        <dbReference type="Proteomes" id="UP001460679"/>
    </source>
</evidence>
<keyword evidence="6 11" id="KW-1133">Transmembrane helix</keyword>
<dbReference type="CDD" id="cd20070">
    <property type="entry name" value="5TM_YidC_Alb3"/>
    <property type="match status" value="1"/>
</dbReference>
<name>A0ABZ2RPM1_9BACT</name>
<feature type="transmembrane region" description="Helical" evidence="11">
    <location>
        <begin position="423"/>
        <end position="445"/>
    </location>
</feature>
<dbReference type="NCBIfam" id="TIGR03592">
    <property type="entry name" value="yidC_oxa1_cterm"/>
    <property type="match status" value="1"/>
</dbReference>
<evidence type="ECO:0000256" key="9">
    <source>
        <dbReference type="RuleBase" id="RU003945"/>
    </source>
</evidence>
<evidence type="ECO:0000256" key="1">
    <source>
        <dbReference type="ARBA" id="ARBA00004651"/>
    </source>
</evidence>
<keyword evidence="2" id="KW-0813">Transport</keyword>
<comment type="similarity">
    <text evidence="9">Belongs to the OXA1/ALB3/YidC family.</text>
</comment>
<evidence type="ECO:0000256" key="4">
    <source>
        <dbReference type="ARBA" id="ARBA00022692"/>
    </source>
</evidence>
<evidence type="ECO:0000256" key="6">
    <source>
        <dbReference type="ARBA" id="ARBA00022989"/>
    </source>
</evidence>
<reference evidence="13" key="1">
    <citation type="submission" date="2024-03" db="EMBL/GenBank/DDBJ databases">
        <title>Complete genome sequence of Mycoplasma gypis type strain B1/T1.</title>
        <authorList>
            <person name="Spergser J."/>
        </authorList>
    </citation>
    <scope>NUCLEOTIDE SEQUENCE [LARGE SCALE GENOMIC DNA]</scope>
    <source>
        <strain evidence="13">B1/T1</strain>
    </source>
</reference>
<feature type="transmembrane region" description="Helical" evidence="11">
    <location>
        <begin position="34"/>
        <end position="55"/>
    </location>
</feature>
<evidence type="ECO:0000256" key="2">
    <source>
        <dbReference type="ARBA" id="ARBA00022448"/>
    </source>
</evidence>
<gene>
    <name evidence="13" type="primary">yidC</name>
    <name evidence="13" type="ORF">WG616_03500</name>
</gene>
<feature type="transmembrane region" description="Helical" evidence="11">
    <location>
        <begin position="596"/>
        <end position="618"/>
    </location>
</feature>
<dbReference type="EMBL" id="CP148066">
    <property type="protein sequence ID" value="WXL28402.1"/>
    <property type="molecule type" value="Genomic_DNA"/>
</dbReference>
<dbReference type="PANTHER" id="PTHR12428">
    <property type="entry name" value="OXA1"/>
    <property type="match status" value="1"/>
</dbReference>
<evidence type="ECO:0000256" key="5">
    <source>
        <dbReference type="ARBA" id="ARBA00022927"/>
    </source>
</evidence>
<dbReference type="Pfam" id="PF02096">
    <property type="entry name" value="60KD_IMP"/>
    <property type="match status" value="1"/>
</dbReference>
<dbReference type="InterPro" id="IPR001708">
    <property type="entry name" value="YidC/ALB3/OXA1/COX18"/>
</dbReference>
<evidence type="ECO:0000256" key="7">
    <source>
        <dbReference type="ARBA" id="ARBA00023136"/>
    </source>
</evidence>
<keyword evidence="5" id="KW-0653">Protein transport</keyword>
<evidence type="ECO:0000259" key="12">
    <source>
        <dbReference type="Pfam" id="PF02096"/>
    </source>
</evidence>
<keyword evidence="4 9" id="KW-0812">Transmembrane</keyword>
<dbReference type="InterPro" id="IPR028055">
    <property type="entry name" value="YidC/Oxa/ALB_C"/>
</dbReference>
<feature type="transmembrane region" description="Helical" evidence="11">
    <location>
        <begin position="547"/>
        <end position="566"/>
    </location>
</feature>
<evidence type="ECO:0000256" key="3">
    <source>
        <dbReference type="ARBA" id="ARBA00022475"/>
    </source>
</evidence>
<proteinExistence type="inferred from homology"/>
<feature type="compositionally biased region" description="Polar residues" evidence="10">
    <location>
        <begin position="14"/>
        <end position="24"/>
    </location>
</feature>
<dbReference type="PANTHER" id="PTHR12428:SF65">
    <property type="entry name" value="CYTOCHROME C OXIDASE ASSEMBLY PROTEIN COX18, MITOCHONDRIAL"/>
    <property type="match status" value="1"/>
</dbReference>
<evidence type="ECO:0000256" key="10">
    <source>
        <dbReference type="SAM" id="MobiDB-lite"/>
    </source>
</evidence>
<evidence type="ECO:0000313" key="13">
    <source>
        <dbReference type="EMBL" id="WXL28402.1"/>
    </source>
</evidence>
<comment type="subcellular location">
    <subcellularLocation>
        <location evidence="1">Cell membrane</location>
        <topology evidence="1">Multi-pass membrane protein</topology>
    </subcellularLocation>
    <subcellularLocation>
        <location evidence="9">Membrane</location>
        <topology evidence="9">Multi-pass membrane protein</topology>
    </subcellularLocation>
</comment>
<keyword evidence="3" id="KW-1003">Cell membrane</keyword>
<keyword evidence="7 11" id="KW-0472">Membrane</keyword>
<dbReference type="Proteomes" id="UP001460679">
    <property type="component" value="Chromosome"/>
</dbReference>
<keyword evidence="8" id="KW-0143">Chaperone</keyword>
<evidence type="ECO:0000256" key="11">
    <source>
        <dbReference type="SAM" id="Phobius"/>
    </source>
</evidence>
<dbReference type="NCBIfam" id="NF002567">
    <property type="entry name" value="PRK02201.1-2"/>
    <property type="match status" value="1"/>
</dbReference>
<evidence type="ECO:0000256" key="8">
    <source>
        <dbReference type="ARBA" id="ARBA00023186"/>
    </source>
</evidence>
<sequence length="647" mass="74519">MSYKNRSKHYDFFSPQNKNDQTPTKSWKQKLKKFWKWLKIAIIVFVIGTGLVGCVQSFSLRSPVTIGTGFEMYGSKDKVSPQVSVLKYNNVKNTFELVNNSDFAKINPYVWKESPEELNEIRNQVDKNGGNYEQYRSQTLGFQLVNNEKQTINGVVYHKDNNYLLMAKGDKNGEGAVKSYENVNKWTNIYYPTILYKTEKVTVEDENTSGENKEITVNKNVGISNIIYNVLPDYVSQAGNLSLKFARDFYQALAEEGATQFKLTTGKEVVNKNSENKTYWDYITQNSTVSSGSDLDILNGFILNLKNLENQKLDANLISVIEKISLIKAEERQYYGNILTGFYLVTNQKDANNANVIEFSNVSTYNESVNVANAMANYYQEAHRPISTWAEFWEFGPFYGLFVWPIYKILIGLMIAMNSLGGWAFIIAIIITIIITRLITILLSYKSLFASAKQQELNSKKAKIEAKYAPYKGDKQMEQRKRAEIQEMYKKNHANPYTAMLSTLITLPILLVMFRVIQASPDIKSTFFLGLDMSATSWRNLVYGKEWGYLPVILISLVVQLFSQLLPRILNRKKDKLRTNVYEREAFKKSNRMQNIMMVVFVGFGVIFQAGLQIYWIFTGIWQICQTLAIWKIERTDFYKKKILPKL</sequence>
<keyword evidence="14" id="KW-1185">Reference proteome</keyword>